<evidence type="ECO:0000313" key="6">
    <source>
        <dbReference type="Proteomes" id="UP000295703"/>
    </source>
</evidence>
<proteinExistence type="predicted"/>
<dbReference type="EMBL" id="RYZW01000009">
    <property type="protein sequence ID" value="TDZ71881.1"/>
    <property type="molecule type" value="Genomic_DNA"/>
</dbReference>
<evidence type="ECO:0000313" key="5">
    <source>
        <dbReference type="EMBL" id="TDZ71881.1"/>
    </source>
</evidence>
<dbReference type="CDD" id="cd22906">
    <property type="entry name" value="HFD_DRAP1"/>
    <property type="match status" value="1"/>
</dbReference>
<feature type="compositionally biased region" description="Low complexity" evidence="3">
    <location>
        <begin position="8"/>
        <end position="53"/>
    </location>
</feature>
<feature type="region of interest" description="Disordered" evidence="3">
    <location>
        <begin position="136"/>
        <end position="206"/>
    </location>
</feature>
<sequence length="383" mass="43144">MAEDTTYAPKSPDFSSFFSAASAPPTPPQHNLQLLHNSQQQQHQQQLHPYHQHPYPEDHQQHQLLDLNVDIALNKLRQGASPVYEHHPPSSLPYQSQQSTSTPVHHVHIKQEEQPHYAPAAAAVKSEFSSYQQPLLAHHDQHQQQQYLSPQYHQPAAPPQQPPQQPQQHHQHHQHQPPHHQPPPSVSAHQPFQYQDQHHQQYQPTTPKSQLYVDSKQYAEAPQLYDIPYNPNPEPKTPGSATMPPRKNTQLAPSPPPVDPSPVRTKFPTARIKRIMQADEEVGKVAQQTPIAVGKALEMFMIAVVSKSAEIAKEKNSKRVTAQMLKQVIESDGQYDFLADIAAKVGDEEKRGGRSKADTESDEEMEVETKKKGKGGRRKKAAA</sequence>
<evidence type="ECO:0000256" key="3">
    <source>
        <dbReference type="SAM" id="MobiDB-lite"/>
    </source>
</evidence>
<feature type="compositionally biased region" description="Pro residues" evidence="3">
    <location>
        <begin position="156"/>
        <end position="165"/>
    </location>
</feature>
<gene>
    <name evidence="5" type="primary">DPB3</name>
    <name evidence="5" type="ORF">CTRI78_v001730</name>
</gene>
<keyword evidence="6" id="KW-1185">Reference proteome</keyword>
<dbReference type="PANTHER" id="PTHR10252:SF5">
    <property type="entry name" value="DR1-ASSOCIATED COREPRESSOR"/>
    <property type="match status" value="1"/>
</dbReference>
<evidence type="ECO:0000256" key="2">
    <source>
        <dbReference type="ARBA" id="ARBA00023242"/>
    </source>
</evidence>
<evidence type="ECO:0000256" key="1">
    <source>
        <dbReference type="ARBA" id="ARBA00004123"/>
    </source>
</evidence>
<reference evidence="5 6" key="1">
    <citation type="submission" date="2018-12" db="EMBL/GenBank/DDBJ databases">
        <title>Genome sequence and assembly of Colletotrichum trifolii.</title>
        <authorList>
            <person name="Gan P."/>
            <person name="Shirasu K."/>
        </authorList>
    </citation>
    <scope>NUCLEOTIDE SEQUENCE [LARGE SCALE GENOMIC DNA]</scope>
    <source>
        <strain evidence="5 6">543-2</strain>
    </source>
</reference>
<feature type="compositionally biased region" description="Low complexity" evidence="3">
    <location>
        <begin position="143"/>
        <end position="155"/>
    </location>
</feature>
<feature type="region of interest" description="Disordered" evidence="3">
    <location>
        <begin position="81"/>
        <end position="107"/>
    </location>
</feature>
<dbReference type="Proteomes" id="UP000295703">
    <property type="component" value="Unassembled WGS sequence"/>
</dbReference>
<dbReference type="Pfam" id="PF00808">
    <property type="entry name" value="CBFD_NFYB_HMF"/>
    <property type="match status" value="1"/>
</dbReference>
<feature type="region of interest" description="Disordered" evidence="3">
    <location>
        <begin position="1"/>
        <end position="59"/>
    </location>
</feature>
<keyword evidence="2" id="KW-0539">Nucleus</keyword>
<organism evidence="5 6">
    <name type="scientific">Colletotrichum trifolii</name>
    <dbReference type="NCBI Taxonomy" id="5466"/>
    <lineage>
        <taxon>Eukaryota</taxon>
        <taxon>Fungi</taxon>
        <taxon>Dikarya</taxon>
        <taxon>Ascomycota</taxon>
        <taxon>Pezizomycotina</taxon>
        <taxon>Sordariomycetes</taxon>
        <taxon>Hypocreomycetidae</taxon>
        <taxon>Glomerellales</taxon>
        <taxon>Glomerellaceae</taxon>
        <taxon>Colletotrichum</taxon>
        <taxon>Colletotrichum orbiculare species complex</taxon>
    </lineage>
</organism>
<feature type="compositionally biased region" description="Low complexity" evidence="3">
    <location>
        <begin position="92"/>
        <end position="103"/>
    </location>
</feature>
<feature type="compositionally biased region" description="Low complexity" evidence="3">
    <location>
        <begin position="186"/>
        <end position="206"/>
    </location>
</feature>
<feature type="region of interest" description="Disordered" evidence="3">
    <location>
        <begin position="225"/>
        <end position="264"/>
    </location>
</feature>
<dbReference type="Gene3D" id="1.10.20.10">
    <property type="entry name" value="Histone, subunit A"/>
    <property type="match status" value="1"/>
</dbReference>
<dbReference type="InterPro" id="IPR009072">
    <property type="entry name" value="Histone-fold"/>
</dbReference>
<protein>
    <submittedName>
        <fullName evidence="5">DNA polymerase epsilon subunit C</fullName>
    </submittedName>
</protein>
<dbReference type="GO" id="GO:0017054">
    <property type="term" value="C:negative cofactor 2 complex"/>
    <property type="evidence" value="ECO:0007669"/>
    <property type="project" value="TreeGrafter"/>
</dbReference>
<dbReference type="PANTHER" id="PTHR10252">
    <property type="entry name" value="HISTONE-LIKE TRANSCRIPTION FACTOR CCAAT-RELATED"/>
    <property type="match status" value="1"/>
</dbReference>
<feature type="compositionally biased region" description="Basic and acidic residues" evidence="3">
    <location>
        <begin position="345"/>
        <end position="359"/>
    </location>
</feature>
<dbReference type="SUPFAM" id="SSF47113">
    <property type="entry name" value="Histone-fold"/>
    <property type="match status" value="1"/>
</dbReference>
<dbReference type="GO" id="GO:0001046">
    <property type="term" value="F:core promoter sequence-specific DNA binding"/>
    <property type="evidence" value="ECO:0007669"/>
    <property type="project" value="TreeGrafter"/>
</dbReference>
<dbReference type="AlphaFoldDB" id="A0A4R8RVX9"/>
<feature type="compositionally biased region" description="Basic residues" evidence="3">
    <location>
        <begin position="371"/>
        <end position="383"/>
    </location>
</feature>
<feature type="compositionally biased region" description="Basic residues" evidence="3">
    <location>
        <begin position="169"/>
        <end position="178"/>
    </location>
</feature>
<dbReference type="GO" id="GO:0046982">
    <property type="term" value="F:protein heterodimerization activity"/>
    <property type="evidence" value="ECO:0007669"/>
    <property type="project" value="InterPro"/>
</dbReference>
<dbReference type="STRING" id="5466.A0A4R8RVX9"/>
<feature type="domain" description="Transcription factor CBF/NF-Y/archaeal histone" evidence="4">
    <location>
        <begin position="266"/>
        <end position="328"/>
    </location>
</feature>
<dbReference type="InterPro" id="IPR050568">
    <property type="entry name" value="Transcr_DNA_Rep_Reg"/>
</dbReference>
<feature type="region of interest" description="Disordered" evidence="3">
    <location>
        <begin position="344"/>
        <end position="383"/>
    </location>
</feature>
<name>A0A4R8RVX9_COLTR</name>
<comment type="caution">
    <text evidence="5">The sequence shown here is derived from an EMBL/GenBank/DDBJ whole genome shotgun (WGS) entry which is preliminary data.</text>
</comment>
<accession>A0A4R8RVX9</accession>
<dbReference type="InterPro" id="IPR003958">
    <property type="entry name" value="CBFA_NFYB_domain"/>
</dbReference>
<evidence type="ECO:0000259" key="4">
    <source>
        <dbReference type="Pfam" id="PF00808"/>
    </source>
</evidence>
<comment type="subcellular location">
    <subcellularLocation>
        <location evidence="1">Nucleus</location>
    </subcellularLocation>
</comment>
<dbReference type="GO" id="GO:0016251">
    <property type="term" value="F:RNA polymerase II general transcription initiation factor activity"/>
    <property type="evidence" value="ECO:0007669"/>
    <property type="project" value="TreeGrafter"/>
</dbReference>